<dbReference type="Gene3D" id="3.40.50.1980">
    <property type="entry name" value="Nitrogenase molybdenum iron protein domain"/>
    <property type="match status" value="1"/>
</dbReference>
<proteinExistence type="predicted"/>
<sequence length="76" mass="8552">MEIPILGLDCTGGGPCGIDSIRDSVSILGYVLNAREEAVRYQEWHDRYVGPVEARISEIPQRERVRVYLESTSDTI</sequence>
<protein>
    <submittedName>
        <fullName evidence="1">Uncharacterized protein</fullName>
    </submittedName>
</protein>
<gene>
    <name evidence="1" type="ORF">P0O15_01840</name>
</gene>
<reference evidence="1 2" key="1">
    <citation type="submission" date="2023-03" db="EMBL/GenBank/DDBJ databases">
        <title>WGS of Methanotrichaceae archaeon Mx.</title>
        <authorList>
            <person name="Sorokin D.Y."/>
            <person name="Merkel A.Y."/>
        </authorList>
    </citation>
    <scope>NUCLEOTIDE SEQUENCE [LARGE SCALE GENOMIC DNA]</scope>
    <source>
        <strain evidence="1 2">Mx</strain>
    </source>
</reference>
<name>A0ABT5X5F0_9EURY</name>
<dbReference type="Proteomes" id="UP001220010">
    <property type="component" value="Unassembled WGS sequence"/>
</dbReference>
<accession>A0ABT5X5F0</accession>
<comment type="caution">
    <text evidence="1">The sequence shown here is derived from an EMBL/GenBank/DDBJ whole genome shotgun (WGS) entry which is preliminary data.</text>
</comment>
<organism evidence="1 2">
    <name type="scientific">Candidatus Methanocrinis natronophilus</name>
    <dbReference type="NCBI Taxonomy" id="3033396"/>
    <lineage>
        <taxon>Archaea</taxon>
        <taxon>Methanobacteriati</taxon>
        <taxon>Methanobacteriota</taxon>
        <taxon>Stenosarchaea group</taxon>
        <taxon>Methanomicrobia</taxon>
        <taxon>Methanotrichales</taxon>
        <taxon>Methanotrichaceae</taxon>
        <taxon>Methanocrinis</taxon>
    </lineage>
</organism>
<evidence type="ECO:0000313" key="1">
    <source>
        <dbReference type="EMBL" id="MDF0589921.1"/>
    </source>
</evidence>
<dbReference type="EMBL" id="JARFPK010000005">
    <property type="protein sequence ID" value="MDF0589921.1"/>
    <property type="molecule type" value="Genomic_DNA"/>
</dbReference>
<keyword evidence="2" id="KW-1185">Reference proteome</keyword>
<evidence type="ECO:0000313" key="2">
    <source>
        <dbReference type="Proteomes" id="UP001220010"/>
    </source>
</evidence>
<dbReference type="RefSeq" id="WP_316965681.1">
    <property type="nucleotide sequence ID" value="NZ_JARFPK010000005.1"/>
</dbReference>
<dbReference type="SUPFAM" id="SSF53807">
    <property type="entry name" value="Helical backbone' metal receptor"/>
    <property type="match status" value="1"/>
</dbReference>